<dbReference type="InterPro" id="IPR000298">
    <property type="entry name" value="Cyt_c_oxidase-like_su3"/>
</dbReference>
<evidence type="ECO:0000256" key="7">
    <source>
        <dbReference type="SAM" id="Phobius"/>
    </source>
</evidence>
<evidence type="ECO:0000313" key="10">
    <source>
        <dbReference type="Proteomes" id="UP000321353"/>
    </source>
</evidence>
<dbReference type="InterPro" id="IPR024791">
    <property type="entry name" value="Cyt_c/ubiquinol_Oxase_su3"/>
</dbReference>
<comment type="similarity">
    <text evidence="2 6">Belongs to the cytochrome c oxidase subunit 3 family.</text>
</comment>
<keyword evidence="5 7" id="KW-0472">Membrane</keyword>
<gene>
    <name evidence="9" type="primary">caaA</name>
    <name evidence="9" type="ORF">Mal15_49930</name>
</gene>
<dbReference type="KEGG" id="smam:Mal15_49930"/>
<dbReference type="GO" id="GO:0004129">
    <property type="term" value="F:cytochrome-c oxidase activity"/>
    <property type="evidence" value="ECO:0007669"/>
    <property type="project" value="InterPro"/>
</dbReference>
<evidence type="ECO:0000256" key="4">
    <source>
        <dbReference type="ARBA" id="ARBA00022989"/>
    </source>
</evidence>
<dbReference type="PANTHER" id="PTHR11403:SF10">
    <property type="entry name" value="CYTOCHROME C OXIDASE"/>
    <property type="match status" value="1"/>
</dbReference>
<dbReference type="GO" id="GO:0019646">
    <property type="term" value="P:aerobic electron transport chain"/>
    <property type="evidence" value="ECO:0007669"/>
    <property type="project" value="InterPro"/>
</dbReference>
<dbReference type="GO" id="GO:0005886">
    <property type="term" value="C:plasma membrane"/>
    <property type="evidence" value="ECO:0007669"/>
    <property type="project" value="UniProtKB-SubCell"/>
</dbReference>
<evidence type="ECO:0000256" key="1">
    <source>
        <dbReference type="ARBA" id="ARBA00004141"/>
    </source>
</evidence>
<evidence type="ECO:0000256" key="5">
    <source>
        <dbReference type="ARBA" id="ARBA00023136"/>
    </source>
</evidence>
<dbReference type="InterPro" id="IPR013833">
    <property type="entry name" value="Cyt_c_oxidase_su3_a-hlx"/>
</dbReference>
<evidence type="ECO:0000256" key="6">
    <source>
        <dbReference type="RuleBase" id="RU003376"/>
    </source>
</evidence>
<proteinExistence type="inferred from homology"/>
<keyword evidence="3 6" id="KW-0812">Transmembrane</keyword>
<keyword evidence="9" id="KW-0560">Oxidoreductase</keyword>
<name>A0A5B9MLR0_9BACT</name>
<feature type="domain" description="Heme-copper oxidase subunit III family profile" evidence="8">
    <location>
        <begin position="24"/>
        <end position="207"/>
    </location>
</feature>
<dbReference type="GO" id="GO:0016491">
    <property type="term" value="F:oxidoreductase activity"/>
    <property type="evidence" value="ECO:0007669"/>
    <property type="project" value="UniProtKB-KW"/>
</dbReference>
<dbReference type="EC" id="1.9.3.1" evidence="9"/>
<dbReference type="EMBL" id="CP036264">
    <property type="protein sequence ID" value="QEG00917.1"/>
    <property type="molecule type" value="Genomic_DNA"/>
</dbReference>
<sequence length="211" mass="23029">MAAGTSVTDPLDDRGKVLPPVLPVDRRVKQGGWLFLLSLLVFFVATLLLYALYAMSRSDDPLKQVPLPKTFLVSTVCLIVISFLVHAATRAVRRDRFRTTGWLLGTSTAAAVVFTVVQCLAMTEILLGPATFEGPGRGVAGMVVVLAILHALHVLGGIIALGIVAARSAIGLYDHERHWPVDFAAHYWHFLDLVWLCMIVTFWLTTGGFGF</sequence>
<dbReference type="Pfam" id="PF00510">
    <property type="entry name" value="COX3"/>
    <property type="match status" value="1"/>
</dbReference>
<evidence type="ECO:0000313" key="9">
    <source>
        <dbReference type="EMBL" id="QEG00917.1"/>
    </source>
</evidence>
<protein>
    <submittedName>
        <fullName evidence="9">Cytochrome c oxidase polypeptide I+III</fullName>
        <ecNumber evidence="9">1.9.3.1</ecNumber>
    </submittedName>
</protein>
<reference evidence="9 10" key="1">
    <citation type="submission" date="2019-02" db="EMBL/GenBank/DDBJ databases">
        <title>Planctomycetal bacteria perform biofilm scaping via a novel small molecule.</title>
        <authorList>
            <person name="Jeske O."/>
            <person name="Boedeker C."/>
            <person name="Wiegand S."/>
            <person name="Breitling P."/>
            <person name="Kallscheuer N."/>
            <person name="Jogler M."/>
            <person name="Rohde M."/>
            <person name="Petersen J."/>
            <person name="Medema M.H."/>
            <person name="Surup F."/>
            <person name="Jogler C."/>
        </authorList>
    </citation>
    <scope>NUCLEOTIDE SEQUENCE [LARGE SCALE GENOMIC DNA]</scope>
    <source>
        <strain evidence="9 10">Mal15</strain>
    </source>
</reference>
<dbReference type="Proteomes" id="UP000321353">
    <property type="component" value="Chromosome"/>
</dbReference>
<evidence type="ECO:0000256" key="3">
    <source>
        <dbReference type="ARBA" id="ARBA00022692"/>
    </source>
</evidence>
<keyword evidence="10" id="KW-1185">Reference proteome</keyword>
<feature type="transmembrane region" description="Helical" evidence="7">
    <location>
        <begin position="33"/>
        <end position="51"/>
    </location>
</feature>
<dbReference type="PANTHER" id="PTHR11403">
    <property type="entry name" value="CYTOCHROME C OXIDASE SUBUNIT III"/>
    <property type="match status" value="1"/>
</dbReference>
<organism evidence="9 10">
    <name type="scientific">Stieleria maiorica</name>
    <dbReference type="NCBI Taxonomy" id="2795974"/>
    <lineage>
        <taxon>Bacteria</taxon>
        <taxon>Pseudomonadati</taxon>
        <taxon>Planctomycetota</taxon>
        <taxon>Planctomycetia</taxon>
        <taxon>Pirellulales</taxon>
        <taxon>Pirellulaceae</taxon>
        <taxon>Stieleria</taxon>
    </lineage>
</organism>
<dbReference type="PROSITE" id="PS50253">
    <property type="entry name" value="COX3"/>
    <property type="match status" value="1"/>
</dbReference>
<dbReference type="Gene3D" id="1.20.120.80">
    <property type="entry name" value="Cytochrome c oxidase, subunit III, four-helix bundle"/>
    <property type="match status" value="1"/>
</dbReference>
<accession>A0A5B9MLR0</accession>
<evidence type="ECO:0000259" key="8">
    <source>
        <dbReference type="PROSITE" id="PS50253"/>
    </source>
</evidence>
<evidence type="ECO:0000256" key="2">
    <source>
        <dbReference type="ARBA" id="ARBA00010581"/>
    </source>
</evidence>
<dbReference type="AlphaFoldDB" id="A0A5B9MLR0"/>
<feature type="transmembrane region" description="Helical" evidence="7">
    <location>
        <begin position="187"/>
        <end position="205"/>
    </location>
</feature>
<feature type="transmembrane region" description="Helical" evidence="7">
    <location>
        <begin position="101"/>
        <end position="127"/>
    </location>
</feature>
<dbReference type="InterPro" id="IPR035973">
    <property type="entry name" value="Cyt_c_oxidase_su3-like_sf"/>
</dbReference>
<dbReference type="RefSeq" id="WP_390623400.1">
    <property type="nucleotide sequence ID" value="NZ_CP036264.1"/>
</dbReference>
<feature type="transmembrane region" description="Helical" evidence="7">
    <location>
        <begin position="71"/>
        <end position="89"/>
    </location>
</feature>
<dbReference type="SUPFAM" id="SSF81452">
    <property type="entry name" value="Cytochrome c oxidase subunit III-like"/>
    <property type="match status" value="1"/>
</dbReference>
<feature type="transmembrane region" description="Helical" evidence="7">
    <location>
        <begin position="139"/>
        <end position="166"/>
    </location>
</feature>
<comment type="subcellular location">
    <subcellularLocation>
        <location evidence="6">Cell membrane</location>
        <topology evidence="6">Multi-pass membrane protein</topology>
    </subcellularLocation>
    <subcellularLocation>
        <location evidence="1">Membrane</location>
        <topology evidence="1">Multi-pass membrane protein</topology>
    </subcellularLocation>
</comment>
<keyword evidence="4 7" id="KW-1133">Transmembrane helix</keyword>